<dbReference type="KEGG" id="gps:C427_2405"/>
<protein>
    <submittedName>
        <fullName evidence="1">Uncharacterized protein</fullName>
    </submittedName>
</protein>
<dbReference type="EMBL" id="CP003837">
    <property type="protein sequence ID" value="AGH44514.1"/>
    <property type="molecule type" value="Genomic_DNA"/>
</dbReference>
<dbReference type="InterPro" id="IPR036614">
    <property type="entry name" value="RusA-like_sf"/>
</dbReference>
<evidence type="ECO:0000313" key="1">
    <source>
        <dbReference type="EMBL" id="AGH44514.1"/>
    </source>
</evidence>
<dbReference type="eggNOG" id="ENOG50346NK">
    <property type="taxonomic scope" value="Bacteria"/>
</dbReference>
<dbReference type="HOGENOM" id="CLU_153828_0_0_6"/>
<evidence type="ECO:0000313" key="2">
    <source>
        <dbReference type="Proteomes" id="UP000011864"/>
    </source>
</evidence>
<dbReference type="AlphaFoldDB" id="M4RQP9"/>
<dbReference type="GO" id="GO:0006281">
    <property type="term" value="P:DNA repair"/>
    <property type="evidence" value="ECO:0007669"/>
    <property type="project" value="InterPro"/>
</dbReference>
<dbReference type="STRING" id="1129794.C427_2405"/>
<dbReference type="GO" id="GO:0000287">
    <property type="term" value="F:magnesium ion binding"/>
    <property type="evidence" value="ECO:0007669"/>
    <property type="project" value="InterPro"/>
</dbReference>
<dbReference type="SUPFAM" id="SSF103084">
    <property type="entry name" value="Holliday junction resolvase RusA"/>
    <property type="match status" value="1"/>
</dbReference>
<dbReference type="RefSeq" id="WP_015430770.1">
    <property type="nucleotide sequence ID" value="NC_020514.1"/>
</dbReference>
<dbReference type="GO" id="GO:0006310">
    <property type="term" value="P:DNA recombination"/>
    <property type="evidence" value="ECO:0007669"/>
    <property type="project" value="InterPro"/>
</dbReference>
<dbReference type="Gene3D" id="3.30.1330.70">
    <property type="entry name" value="Holliday junction resolvase RusA"/>
    <property type="match status" value="1"/>
</dbReference>
<accession>M4RQP9</accession>
<gene>
    <name evidence="1" type="ORF">C427_2405</name>
</gene>
<organism evidence="1 2">
    <name type="scientific">Paraglaciecola psychrophila 170</name>
    <dbReference type="NCBI Taxonomy" id="1129794"/>
    <lineage>
        <taxon>Bacteria</taxon>
        <taxon>Pseudomonadati</taxon>
        <taxon>Pseudomonadota</taxon>
        <taxon>Gammaproteobacteria</taxon>
        <taxon>Alteromonadales</taxon>
        <taxon>Alteromonadaceae</taxon>
        <taxon>Paraglaciecola</taxon>
    </lineage>
</organism>
<sequence length="96" mass="11107">MNTVNIKPLSVNKAWQGRRYKTDDYIAYERAVLLSLPKINIPEGRLLLRLEFGFSSKASDIDNPVKMFQDCLQKKYGFNDSRIRLLMVAGVDVKKR</sequence>
<dbReference type="Proteomes" id="UP000011864">
    <property type="component" value="Chromosome"/>
</dbReference>
<dbReference type="PATRIC" id="fig|1129794.4.peg.2385"/>
<keyword evidence="2" id="KW-1185">Reference proteome</keyword>
<reference evidence="1 2" key="1">
    <citation type="journal article" date="2013" name="Genome Announc.">
        <title>Complete Genome Sequence of Glaciecola psychrophila Strain 170T.</title>
        <authorList>
            <person name="Yin J."/>
            <person name="Chen J."/>
            <person name="Liu G."/>
            <person name="Yu Y."/>
            <person name="Song L."/>
            <person name="Wang X."/>
            <person name="Qu X."/>
        </authorList>
    </citation>
    <scope>NUCLEOTIDE SEQUENCE [LARGE SCALE GENOMIC DNA]</scope>
    <source>
        <strain evidence="1 2">170</strain>
    </source>
</reference>
<name>M4RQP9_9ALTE</name>
<proteinExistence type="predicted"/>